<feature type="non-terminal residue" evidence="1">
    <location>
        <position position="1"/>
    </location>
</feature>
<name>A0A166CGD6_9AGAM</name>
<dbReference type="AlphaFoldDB" id="A0A166CGD6"/>
<feature type="non-terminal residue" evidence="1">
    <location>
        <position position="172"/>
    </location>
</feature>
<dbReference type="OrthoDB" id="3254233at2759"/>
<gene>
    <name evidence="1" type="ORF">FIBSPDRAFT_708887</name>
</gene>
<dbReference type="EMBL" id="KV417630">
    <property type="protein sequence ID" value="KZP13629.1"/>
    <property type="molecule type" value="Genomic_DNA"/>
</dbReference>
<reference evidence="1 2" key="1">
    <citation type="journal article" date="2016" name="Mol. Biol. Evol.">
        <title>Comparative Genomics of Early-Diverging Mushroom-Forming Fungi Provides Insights into the Origins of Lignocellulose Decay Capabilities.</title>
        <authorList>
            <person name="Nagy L.G."/>
            <person name="Riley R."/>
            <person name="Tritt A."/>
            <person name="Adam C."/>
            <person name="Daum C."/>
            <person name="Floudas D."/>
            <person name="Sun H."/>
            <person name="Yadav J.S."/>
            <person name="Pangilinan J."/>
            <person name="Larsson K.H."/>
            <person name="Matsuura K."/>
            <person name="Barry K."/>
            <person name="Labutti K."/>
            <person name="Kuo R."/>
            <person name="Ohm R.A."/>
            <person name="Bhattacharya S.S."/>
            <person name="Shirouzu T."/>
            <person name="Yoshinaga Y."/>
            <person name="Martin F.M."/>
            <person name="Grigoriev I.V."/>
            <person name="Hibbett D.S."/>
        </authorList>
    </citation>
    <scope>NUCLEOTIDE SEQUENCE [LARGE SCALE GENOMIC DNA]</scope>
    <source>
        <strain evidence="1 2">CBS 109695</strain>
    </source>
</reference>
<proteinExistence type="predicted"/>
<dbReference type="STRING" id="436010.A0A166CGD6"/>
<dbReference type="Proteomes" id="UP000076532">
    <property type="component" value="Unassembled WGS sequence"/>
</dbReference>
<evidence type="ECO:0000313" key="1">
    <source>
        <dbReference type="EMBL" id="KZP13629.1"/>
    </source>
</evidence>
<protein>
    <submittedName>
        <fullName evidence="1">Uncharacterized protein</fullName>
    </submittedName>
</protein>
<organism evidence="1 2">
    <name type="scientific">Athelia psychrophila</name>
    <dbReference type="NCBI Taxonomy" id="1759441"/>
    <lineage>
        <taxon>Eukaryota</taxon>
        <taxon>Fungi</taxon>
        <taxon>Dikarya</taxon>
        <taxon>Basidiomycota</taxon>
        <taxon>Agaricomycotina</taxon>
        <taxon>Agaricomycetes</taxon>
        <taxon>Agaricomycetidae</taxon>
        <taxon>Atheliales</taxon>
        <taxon>Atheliaceae</taxon>
        <taxon>Athelia</taxon>
    </lineage>
</organism>
<keyword evidence="2" id="KW-1185">Reference proteome</keyword>
<sequence length="172" mass="18999">PLPGPPDAEINNEINQKTIRDNPGLFKVVCGIDVNKFEELLADHPNPLFVASVCRGLREGFWPWAGITEDYPNVRECPSHVPTNEHEREFLHSQIEKEIKSERFSPAFGPNLLPGMYEIPVHAVPKAGYDPFALRMVVDHSSGDFAPNSMITKSSIAGVRLDGIKALGSAVR</sequence>
<evidence type="ECO:0000313" key="2">
    <source>
        <dbReference type="Proteomes" id="UP000076532"/>
    </source>
</evidence>
<accession>A0A166CGD6</accession>